<organism evidence="5 6">
    <name type="scientific">Paenibacillus allorhizosphaerae</name>
    <dbReference type="NCBI Taxonomy" id="2849866"/>
    <lineage>
        <taxon>Bacteria</taxon>
        <taxon>Bacillati</taxon>
        <taxon>Bacillota</taxon>
        <taxon>Bacilli</taxon>
        <taxon>Bacillales</taxon>
        <taxon>Paenibacillaceae</taxon>
        <taxon>Paenibacillus</taxon>
    </lineage>
</organism>
<keyword evidence="6" id="KW-1185">Reference proteome</keyword>
<feature type="domain" description="HTH araC/xylS-type" evidence="4">
    <location>
        <begin position="173"/>
        <end position="271"/>
    </location>
</feature>
<evidence type="ECO:0000256" key="3">
    <source>
        <dbReference type="ARBA" id="ARBA00023163"/>
    </source>
</evidence>
<dbReference type="RefSeq" id="WP_218099690.1">
    <property type="nucleotide sequence ID" value="NZ_CAJVCE010000009.1"/>
</dbReference>
<accession>A0ABM8VIZ3</accession>
<dbReference type="InterPro" id="IPR003313">
    <property type="entry name" value="AraC-bd"/>
</dbReference>
<evidence type="ECO:0000256" key="1">
    <source>
        <dbReference type="ARBA" id="ARBA00023015"/>
    </source>
</evidence>
<dbReference type="InterPro" id="IPR018060">
    <property type="entry name" value="HTH_AraC"/>
</dbReference>
<evidence type="ECO:0000256" key="2">
    <source>
        <dbReference type="ARBA" id="ARBA00023125"/>
    </source>
</evidence>
<evidence type="ECO:0000259" key="4">
    <source>
        <dbReference type="PROSITE" id="PS01124"/>
    </source>
</evidence>
<dbReference type="InterPro" id="IPR018062">
    <property type="entry name" value="HTH_AraC-typ_CS"/>
</dbReference>
<comment type="caution">
    <text evidence="5">The sequence shown here is derived from an EMBL/GenBank/DDBJ whole genome shotgun (WGS) entry which is preliminary data.</text>
</comment>
<evidence type="ECO:0000313" key="6">
    <source>
        <dbReference type="Proteomes" id="UP000730618"/>
    </source>
</evidence>
<dbReference type="PANTHER" id="PTHR43280">
    <property type="entry name" value="ARAC-FAMILY TRANSCRIPTIONAL REGULATOR"/>
    <property type="match status" value="1"/>
</dbReference>
<dbReference type="Pfam" id="PF12833">
    <property type="entry name" value="HTH_18"/>
    <property type="match status" value="1"/>
</dbReference>
<dbReference type="PANTHER" id="PTHR43280:SF2">
    <property type="entry name" value="HTH-TYPE TRANSCRIPTIONAL REGULATOR EXSA"/>
    <property type="match status" value="1"/>
</dbReference>
<evidence type="ECO:0000313" key="5">
    <source>
        <dbReference type="EMBL" id="CAG7644871.1"/>
    </source>
</evidence>
<keyword evidence="1" id="KW-0805">Transcription regulation</keyword>
<dbReference type="PROSITE" id="PS00041">
    <property type="entry name" value="HTH_ARAC_FAMILY_1"/>
    <property type="match status" value="1"/>
</dbReference>
<name>A0ABM8VIZ3_9BACL</name>
<dbReference type="Pfam" id="PF02311">
    <property type="entry name" value="AraC_binding"/>
    <property type="match status" value="1"/>
</dbReference>
<dbReference type="SMART" id="SM00342">
    <property type="entry name" value="HTH_ARAC"/>
    <property type="match status" value="1"/>
</dbReference>
<keyword evidence="3" id="KW-0804">Transcription</keyword>
<dbReference type="PROSITE" id="PS01124">
    <property type="entry name" value="HTH_ARAC_FAMILY_2"/>
    <property type="match status" value="1"/>
</dbReference>
<gene>
    <name evidence="5" type="primary">rhaS_26</name>
    <name evidence="5" type="ORF">PAECIP111802_03370</name>
</gene>
<dbReference type="Proteomes" id="UP000730618">
    <property type="component" value="Unassembled WGS sequence"/>
</dbReference>
<protein>
    <submittedName>
        <fullName evidence="5">HTH-type transcriptional activator RhaS</fullName>
    </submittedName>
</protein>
<proteinExistence type="predicted"/>
<sequence>MHERERPMLSISSTPLPYYLESGRAFYAPGERHPNRRSIGVYDLIVVEAGHLYIGEESVQWDVGPGQMLLLQPDRFHYAVRPCDAETRFFWLHFQTAGLAAADAIQYVIRLPQYWMLPFPGQTYRQFERLLRLSTERRSEAFWEEQSIFQELIRQLDGARTSQEGSRTLTVAEMVESYLKRNYQRPISNAKLSTDLHFHYNYLIRCMKEAYGLSPMEYLLRIRLEQAKLLLIKTDWSVARIAEHVGFGYAPYFSRCFSAHNNISPLQFRKLYSQ</sequence>
<keyword evidence="2" id="KW-0238">DNA-binding</keyword>
<dbReference type="EMBL" id="CAJVCE010000009">
    <property type="protein sequence ID" value="CAG7644871.1"/>
    <property type="molecule type" value="Genomic_DNA"/>
</dbReference>
<reference evidence="5 6" key="1">
    <citation type="submission" date="2021-06" db="EMBL/GenBank/DDBJ databases">
        <authorList>
            <person name="Criscuolo A."/>
        </authorList>
    </citation>
    <scope>NUCLEOTIDE SEQUENCE [LARGE SCALE GENOMIC DNA]</scope>
    <source>
        <strain evidence="6">CIP 111802</strain>
    </source>
</reference>